<evidence type="ECO:0000313" key="4">
    <source>
        <dbReference type="Proteomes" id="UP001500467"/>
    </source>
</evidence>
<name>A0ABP4G2Q9_9PSEU</name>
<dbReference type="Proteomes" id="UP001500467">
    <property type="component" value="Unassembled WGS sequence"/>
</dbReference>
<feature type="transmembrane region" description="Helical" evidence="2">
    <location>
        <begin position="84"/>
        <end position="104"/>
    </location>
</feature>
<proteinExistence type="predicted"/>
<organism evidence="3 4">
    <name type="scientific">Prauserella alba</name>
    <dbReference type="NCBI Taxonomy" id="176898"/>
    <lineage>
        <taxon>Bacteria</taxon>
        <taxon>Bacillati</taxon>
        <taxon>Actinomycetota</taxon>
        <taxon>Actinomycetes</taxon>
        <taxon>Pseudonocardiales</taxon>
        <taxon>Pseudonocardiaceae</taxon>
        <taxon>Prauserella</taxon>
    </lineage>
</organism>
<keyword evidence="2" id="KW-1133">Transmembrane helix</keyword>
<evidence type="ECO:0008006" key="5">
    <source>
        <dbReference type="Google" id="ProtNLM"/>
    </source>
</evidence>
<sequence>MSEPEPTDPDLPDVTGGRHDRDAGRDGDATGAGDRGAGDRGDGDRGARDRGDGDTGDGAPGRAREPERIVLYGQDAKLRRKRTAAGMVGVVLFAAAFGGVAGLIGGLTTGLAVAGIVAAALAFVVVSNARRQVWLEGRTVIMRSWGSRRVDLVAAPRIELLLSDVRGSRTVSLLVTSESNKAVKVDLAIYAGTGGRELGILALRRLADALADNTEANGLVFSELLVAQLRSEARGDAAADRPLYRIASLAPQGKLAQRFTMEAVSRFVASLE</sequence>
<comment type="caution">
    <text evidence="3">The sequence shown here is derived from an EMBL/GenBank/DDBJ whole genome shotgun (WGS) entry which is preliminary data.</text>
</comment>
<feature type="transmembrane region" description="Helical" evidence="2">
    <location>
        <begin position="110"/>
        <end position="129"/>
    </location>
</feature>
<dbReference type="EMBL" id="BAAALM010000013">
    <property type="protein sequence ID" value="GAA1211573.1"/>
    <property type="molecule type" value="Genomic_DNA"/>
</dbReference>
<evidence type="ECO:0000256" key="2">
    <source>
        <dbReference type="SAM" id="Phobius"/>
    </source>
</evidence>
<keyword evidence="2" id="KW-0472">Membrane</keyword>
<gene>
    <name evidence="3" type="ORF">GCM10009675_35640</name>
</gene>
<accession>A0ABP4G2Q9</accession>
<evidence type="ECO:0000256" key="1">
    <source>
        <dbReference type="SAM" id="MobiDB-lite"/>
    </source>
</evidence>
<reference evidence="4" key="1">
    <citation type="journal article" date="2019" name="Int. J. Syst. Evol. Microbiol.">
        <title>The Global Catalogue of Microorganisms (GCM) 10K type strain sequencing project: providing services to taxonomists for standard genome sequencing and annotation.</title>
        <authorList>
            <consortium name="The Broad Institute Genomics Platform"/>
            <consortium name="The Broad Institute Genome Sequencing Center for Infectious Disease"/>
            <person name="Wu L."/>
            <person name="Ma J."/>
        </authorList>
    </citation>
    <scope>NUCLEOTIDE SEQUENCE [LARGE SCALE GENOMIC DNA]</scope>
    <source>
        <strain evidence="4">JCM 13022</strain>
    </source>
</reference>
<feature type="compositionally biased region" description="Acidic residues" evidence="1">
    <location>
        <begin position="1"/>
        <end position="11"/>
    </location>
</feature>
<feature type="compositionally biased region" description="Basic and acidic residues" evidence="1">
    <location>
        <begin position="36"/>
        <end position="53"/>
    </location>
</feature>
<dbReference type="RefSeq" id="WP_253859718.1">
    <property type="nucleotide sequence ID" value="NZ_BAAALM010000013.1"/>
</dbReference>
<keyword evidence="2" id="KW-0812">Transmembrane</keyword>
<keyword evidence="4" id="KW-1185">Reference proteome</keyword>
<feature type="region of interest" description="Disordered" evidence="1">
    <location>
        <begin position="1"/>
        <end position="66"/>
    </location>
</feature>
<evidence type="ECO:0000313" key="3">
    <source>
        <dbReference type="EMBL" id="GAA1211573.1"/>
    </source>
</evidence>
<feature type="compositionally biased region" description="Basic and acidic residues" evidence="1">
    <location>
        <begin position="16"/>
        <end position="28"/>
    </location>
</feature>
<protein>
    <recommendedName>
        <fullName evidence="5">PH domain-containing protein</fullName>
    </recommendedName>
</protein>